<feature type="compositionally biased region" description="Basic and acidic residues" evidence="1">
    <location>
        <begin position="1128"/>
        <end position="1141"/>
    </location>
</feature>
<dbReference type="GO" id="GO:0006972">
    <property type="term" value="P:hyperosmotic response"/>
    <property type="evidence" value="ECO:0007669"/>
    <property type="project" value="TreeGrafter"/>
</dbReference>
<dbReference type="GO" id="GO:0007232">
    <property type="term" value="P:osmosensory signaling pathway via Sho1 osmosensor"/>
    <property type="evidence" value="ECO:0007669"/>
    <property type="project" value="InterPro"/>
</dbReference>
<sequence>MTSAAIDDYGLTSLSLEVVSTSAFGSLFSRRSEEGISGVMETASITTLAVETNAWTSSESLTVAEGVNKDVTNTQLIGESSSSAMVLSDVNHPPLQTLSDLSSMSIGETSFAPAASIKISSSILSNTLPNVAFSASDTMRYTSIELGVSFAYNTFLSSQSEFSTASALDTVSSTVSAVAETDGLSESMALPSLSSGLPPTTVLSSAGDLSNSTTLPATVSMMITDDGVPISTTVTVSESPPATFLETSTRSNWLSEPSISLAESYSLLWSSAIGTESGEILVSFAIVFETGRNGLTGSSWVEGANLTTTLGRISSSDSVTTETGSLSALSVIFSSFSSAFEGSSADISDENMLSSLTQYRQFVASSTSFSISVTSLLPSSLSSVDLSSLKTSVVQKADIQGSSLGSESEVLTTATQTAAAYVSESGSSSPSASDVPLTSGVMSSEAVASGEVASHNSAVGGAATTSLAASSFSNVEMPSVTSSLGEAITSLDISASTSEAAISAIASSSAPSDPLSASVFEPTSATSEMLGSVPSSSEVLPVSDGASSSNVFSTSSLSAPFAMESSSYVEPSDTSFASGALVGATSSPEPSSSVSAVVEDTTSQIASESIASMPAPTESSWTSSQTFSQITVPTTVSAVAYAGPSSSVIESSSVLSNGPEPSLSASPSDPEASLSSSQSADYNGIIPQAVSSSFSAEKSMRPSSSAQMSITYSAPGSINQASTSAVDYSLTDVAPVSTSSATFSSSNAKPSESETIIPGMVNVTAITSAPAATGSQVMTFDPAMSSSSSFDDWSQSSSSAYSATSSIDEGYTPTQTWLIVASTFSSSYQATSADTSQPASQSGSGSSSTTASPSVATIPSSMPTLIVPGNSVANNAKAGTGSDDDPIKGDTLIAILLAAEQYPWWFVVESSDATSQLFNTFPTLISNALEIDSSVVSTYGLQVYQPASWNGDETSLLTQYMAYIPSECFDTLNAYIQTPSSPLYNQSGIEGQLAAQINTAFPLAAAASDTTPSSSSTSEGSSTSKKKRNIIIGVCVGVGGALWIALVWWVYKRTKRSNDKAVHKRLSEHMSMFQDHRPMSQAYRDSVTANNGWVSDRRVSRAPSIAASEIDDRPSSFYASPFETDRSLRDQQRGYDDEAHRVSHGSSSGPSTESPHNYGHSVFGGNWFQNTNSYSQSHDGYQSPTRSRMSQNPFEDMVTRSYLDTAGVNAPVSKRRSALGKPVNKALISQPKLQGNSLEFRDYGSRT</sequence>
<keyword evidence="2" id="KW-1133">Transmembrane helix</keyword>
<dbReference type="GO" id="GO:0005886">
    <property type="term" value="C:plasma membrane"/>
    <property type="evidence" value="ECO:0007669"/>
    <property type="project" value="InterPro"/>
</dbReference>
<dbReference type="GO" id="GO:0001402">
    <property type="term" value="P:signal transduction involved in filamentous growth"/>
    <property type="evidence" value="ECO:0007669"/>
    <property type="project" value="TreeGrafter"/>
</dbReference>
<dbReference type="InterPro" id="IPR039295">
    <property type="entry name" value="MSB2"/>
</dbReference>
<dbReference type="Pfam" id="PF04478">
    <property type="entry name" value="Mid2"/>
    <property type="match status" value="1"/>
</dbReference>
<feature type="domain" description="Mid2" evidence="3">
    <location>
        <begin position="1005"/>
        <end position="1052"/>
    </location>
</feature>
<dbReference type="EMBL" id="KN847981">
    <property type="protein sequence ID" value="KIR47156.1"/>
    <property type="molecule type" value="Genomic_DNA"/>
</dbReference>
<organism evidence="4">
    <name type="scientific">Cryptococcus bacillisporus CA1280</name>
    <dbReference type="NCBI Taxonomy" id="1296109"/>
    <lineage>
        <taxon>Eukaryota</taxon>
        <taxon>Fungi</taxon>
        <taxon>Dikarya</taxon>
        <taxon>Basidiomycota</taxon>
        <taxon>Agaricomycotina</taxon>
        <taxon>Tremellomycetes</taxon>
        <taxon>Tremellales</taxon>
        <taxon>Cryptococcaceae</taxon>
        <taxon>Cryptococcus</taxon>
        <taxon>Cryptococcus gattii species complex</taxon>
    </lineage>
</organism>
<feature type="compositionally biased region" description="Low complexity" evidence="1">
    <location>
        <begin position="1144"/>
        <end position="1156"/>
    </location>
</feature>
<dbReference type="HOGENOM" id="CLU_002194_0_0_1"/>
<feature type="region of interest" description="Disordered" evidence="1">
    <location>
        <begin position="833"/>
        <end position="855"/>
    </location>
</feature>
<protein>
    <recommendedName>
        <fullName evidence="3">Mid2 domain-containing protein</fullName>
    </recommendedName>
</protein>
<keyword evidence="2" id="KW-0812">Transmembrane</keyword>
<dbReference type="GO" id="GO:0030010">
    <property type="term" value="P:establishment of cell polarity"/>
    <property type="evidence" value="ECO:0007669"/>
    <property type="project" value="TreeGrafter"/>
</dbReference>
<evidence type="ECO:0000313" key="4">
    <source>
        <dbReference type="EMBL" id="KIR47156.1"/>
    </source>
</evidence>
<dbReference type="GO" id="GO:0009986">
    <property type="term" value="C:cell surface"/>
    <property type="evidence" value="ECO:0007669"/>
    <property type="project" value="TreeGrafter"/>
</dbReference>
<keyword evidence="2" id="KW-0472">Membrane</keyword>
<evidence type="ECO:0000256" key="1">
    <source>
        <dbReference type="SAM" id="MobiDB-lite"/>
    </source>
</evidence>
<gene>
    <name evidence="4" type="ORF">I312_03482</name>
</gene>
<feature type="transmembrane region" description="Helical" evidence="2">
    <location>
        <begin position="1030"/>
        <end position="1051"/>
    </location>
</feature>
<accession>A0A0D0VIC1</accession>
<feature type="region of interest" description="Disordered" evidence="1">
    <location>
        <begin position="580"/>
        <end position="600"/>
    </location>
</feature>
<feature type="compositionally biased region" description="Low complexity" evidence="1">
    <location>
        <begin position="836"/>
        <end position="855"/>
    </location>
</feature>
<feature type="region of interest" description="Disordered" evidence="1">
    <location>
        <begin position="1174"/>
        <end position="1193"/>
    </location>
</feature>
<feature type="region of interest" description="Disordered" evidence="1">
    <location>
        <begin position="650"/>
        <end position="680"/>
    </location>
</feature>
<dbReference type="PANTHER" id="PTHR35778">
    <property type="entry name" value="SIGNALING MUCIN HKR1-RELATED"/>
    <property type="match status" value="1"/>
</dbReference>
<dbReference type="PANTHER" id="PTHR35778:SF1">
    <property type="entry name" value="SIGNALING MUCIN HKR1-RELATED"/>
    <property type="match status" value="1"/>
</dbReference>
<evidence type="ECO:0000259" key="3">
    <source>
        <dbReference type="Pfam" id="PF04478"/>
    </source>
</evidence>
<evidence type="ECO:0000256" key="2">
    <source>
        <dbReference type="SAM" id="Phobius"/>
    </source>
</evidence>
<proteinExistence type="predicted"/>
<feature type="region of interest" description="Disordered" evidence="1">
    <location>
        <begin position="1128"/>
        <end position="1162"/>
    </location>
</feature>
<dbReference type="GO" id="GO:0030427">
    <property type="term" value="C:site of polarized growth"/>
    <property type="evidence" value="ECO:0007669"/>
    <property type="project" value="TreeGrafter"/>
</dbReference>
<dbReference type="GO" id="GO:0031505">
    <property type="term" value="P:fungal-type cell wall organization"/>
    <property type="evidence" value="ECO:0007669"/>
    <property type="project" value="TreeGrafter"/>
</dbReference>
<dbReference type="InterPro" id="IPR007567">
    <property type="entry name" value="Mid2_dom"/>
</dbReference>
<name>A0A0D0VIC1_CRYGA</name>
<reference evidence="4" key="1">
    <citation type="submission" date="2015-01" db="EMBL/GenBank/DDBJ databases">
        <title>The Genome Sequence of Cryptococcus gattii CA1280.</title>
        <authorList>
            <consortium name="The Broad Institute Genomics Platform"/>
            <person name="Cuomo C."/>
            <person name="Litvintseva A."/>
            <person name="Chen Y."/>
            <person name="Heitman J."/>
            <person name="Sun S."/>
            <person name="Springer D."/>
            <person name="Dromer F."/>
            <person name="Young S."/>
            <person name="Zeng Q."/>
            <person name="Gargeya S."/>
            <person name="Abouelleil A."/>
            <person name="Alvarado L."/>
            <person name="Chapman S.B."/>
            <person name="Gainer-Dewar J."/>
            <person name="Goldberg J."/>
            <person name="Griggs A."/>
            <person name="Gujja S."/>
            <person name="Hansen M."/>
            <person name="Howarth C."/>
            <person name="Imamovic A."/>
            <person name="Larimer J."/>
            <person name="Murphy C."/>
            <person name="Naylor J."/>
            <person name="Pearson M."/>
            <person name="Priest M."/>
            <person name="Roberts A."/>
            <person name="Saif S."/>
            <person name="Shea T."/>
            <person name="Sykes S."/>
            <person name="Wortman J."/>
            <person name="Nusbaum C."/>
            <person name="Birren B."/>
        </authorList>
    </citation>
    <scope>NUCLEOTIDE SEQUENCE [LARGE SCALE GENOMIC DNA]</scope>
    <source>
        <strain evidence="4">CA1280</strain>
    </source>
</reference>
<dbReference type="GO" id="GO:0005576">
    <property type="term" value="C:extracellular region"/>
    <property type="evidence" value="ECO:0007669"/>
    <property type="project" value="TreeGrafter"/>
</dbReference>
<feature type="compositionally biased region" description="Low complexity" evidence="1">
    <location>
        <begin position="586"/>
        <end position="599"/>
    </location>
</feature>
<dbReference type="OrthoDB" id="3366093at2759"/>
<dbReference type="GO" id="GO:0005034">
    <property type="term" value="F:osmosensor activity"/>
    <property type="evidence" value="ECO:0007669"/>
    <property type="project" value="InterPro"/>
</dbReference>
<dbReference type="AlphaFoldDB" id="A0A0D0VIC1"/>